<proteinExistence type="predicted"/>
<name>A0A7G9YMJ0_9EURY</name>
<accession>A0A7G9YMJ0</accession>
<gene>
    <name evidence="2" type="ORF">DHJJDJHP_00031</name>
</gene>
<reference evidence="2" key="1">
    <citation type="submission" date="2020-06" db="EMBL/GenBank/DDBJ databases">
        <title>Unique genomic features of the anaerobic methanotrophic archaea.</title>
        <authorList>
            <person name="Chadwick G.L."/>
            <person name="Skennerton C.T."/>
            <person name="Laso-Perez R."/>
            <person name="Leu A.O."/>
            <person name="Speth D.R."/>
            <person name="Yu H."/>
            <person name="Morgan-Lang C."/>
            <person name="Hatzenpichler R."/>
            <person name="Goudeau D."/>
            <person name="Malmstrom R."/>
            <person name="Brazelton W.J."/>
            <person name="Woyke T."/>
            <person name="Hallam S.J."/>
            <person name="Tyson G.W."/>
            <person name="Wegener G."/>
            <person name="Boetius A."/>
            <person name="Orphan V."/>
        </authorList>
    </citation>
    <scope>NUCLEOTIDE SEQUENCE</scope>
</reference>
<sequence>MYDVMRVTFAVAMLLFCFAISAQAADMGEIHSGETKTGNIAIADQTDSYTFYGEENQAAVIEMAASASDLGPAIYLYRPDGTLETEVIGGSSYNRVAIREHLLEQTGIYTIVTSASLAGGTSITGRYVLSLLLIPGATSSEQDPDGGAIVSGQTGNGTISPRSDTDAFVFYGEENQAIVIEMVASGSDLGSVVYLYRPDGTLETEVIGDTNCNRVVIREHRLEQTGIYTIVTSASWAGGTSETGGYVLSLLLIPGAASSEQDPDGGAIVSGQTGNGTISPSADTDAFVFYGEENQTVVIEMVASGSTLGPAIYLYRPDGTLETKVIGGSNYNHVVIGEHHLEQTGIYTIVTSASWAYGTTATGGYGLSFIKAPPTPPSGIYNPVPTNGATIIDPNQSFRWDAIAGATGYDLYFGEGVITPLEKVGANLTTPEMPFPEMNLTRFTTGMWKLTYPMTLSKALTGGSRPKPYLLLISHIVP</sequence>
<feature type="region of interest" description="Disordered" evidence="1">
    <location>
        <begin position="140"/>
        <end position="161"/>
    </location>
</feature>
<evidence type="ECO:0000313" key="2">
    <source>
        <dbReference type="EMBL" id="QNO49224.1"/>
    </source>
</evidence>
<evidence type="ECO:0000256" key="1">
    <source>
        <dbReference type="SAM" id="MobiDB-lite"/>
    </source>
</evidence>
<organism evidence="2">
    <name type="scientific">Candidatus Methanogaster sp. ANME-2c ERB4</name>
    <dbReference type="NCBI Taxonomy" id="2759911"/>
    <lineage>
        <taxon>Archaea</taxon>
        <taxon>Methanobacteriati</taxon>
        <taxon>Methanobacteriota</taxon>
        <taxon>Stenosarchaea group</taxon>
        <taxon>Methanomicrobia</taxon>
        <taxon>Methanosarcinales</taxon>
        <taxon>ANME-2 cluster</taxon>
        <taxon>Candidatus Methanogasteraceae</taxon>
        <taxon>Candidatus Methanogaster</taxon>
    </lineage>
</organism>
<dbReference type="EMBL" id="MT631374">
    <property type="protein sequence ID" value="QNO49224.1"/>
    <property type="molecule type" value="Genomic_DNA"/>
</dbReference>
<evidence type="ECO:0008006" key="3">
    <source>
        <dbReference type="Google" id="ProtNLM"/>
    </source>
</evidence>
<dbReference type="Gene3D" id="2.60.120.380">
    <property type="match status" value="3"/>
</dbReference>
<dbReference type="SUPFAM" id="SSF89260">
    <property type="entry name" value="Collagen-binding domain"/>
    <property type="match status" value="1"/>
</dbReference>
<protein>
    <recommendedName>
        <fullName evidence="3">Peptidase C-terminal archaeal/bacterial domain-containing protein</fullName>
    </recommendedName>
</protein>
<dbReference type="AlphaFoldDB" id="A0A7G9YMJ0"/>
<feature type="compositionally biased region" description="Polar residues" evidence="1">
    <location>
        <begin position="151"/>
        <end position="161"/>
    </location>
</feature>